<organism evidence="2 3">
    <name type="scientific">Aspergillus sclerotialis</name>
    <dbReference type="NCBI Taxonomy" id="2070753"/>
    <lineage>
        <taxon>Eukaryota</taxon>
        <taxon>Fungi</taxon>
        <taxon>Dikarya</taxon>
        <taxon>Ascomycota</taxon>
        <taxon>Pezizomycotina</taxon>
        <taxon>Eurotiomycetes</taxon>
        <taxon>Eurotiomycetidae</taxon>
        <taxon>Eurotiales</taxon>
        <taxon>Aspergillaceae</taxon>
        <taxon>Aspergillus</taxon>
        <taxon>Aspergillus subgen. Polypaecilum</taxon>
    </lineage>
</organism>
<proteinExistence type="predicted"/>
<comment type="caution">
    <text evidence="2">The sequence shown here is derived from an EMBL/GenBank/DDBJ whole genome shotgun (WGS) entry which is preliminary data.</text>
</comment>
<dbReference type="Proteomes" id="UP000266188">
    <property type="component" value="Unassembled WGS sequence"/>
</dbReference>
<sequence>MGKEHKTLFENLFQFVATNDDTPYFCLPAALKFRNEICGGEDRIYAYLEHLAKEAGDIVAKELGTDVLQEPGLVPGAPSQLRRCGMATIRLPIAIQGQSVSGELPCILLCEGEVRPTIDWFHITLIEKYRAFVPVFSHAGWLWTRLSAQVYLETRDFEWLADVLKEMLDSLQWRRSSRE</sequence>
<accession>A0A3A2ZWS0</accession>
<protein>
    <submittedName>
        <fullName evidence="2">Aminotransferase family protein LolT</fullName>
    </submittedName>
</protein>
<evidence type="ECO:0000313" key="2">
    <source>
        <dbReference type="EMBL" id="RJE27609.1"/>
    </source>
</evidence>
<reference evidence="3" key="1">
    <citation type="submission" date="2017-02" db="EMBL/GenBank/DDBJ databases">
        <authorList>
            <person name="Tafer H."/>
            <person name="Lopandic K."/>
        </authorList>
    </citation>
    <scope>NUCLEOTIDE SEQUENCE [LARGE SCALE GENOMIC DNA]</scope>
    <source>
        <strain evidence="3">CBS 366.77</strain>
    </source>
</reference>
<evidence type="ECO:0000313" key="3">
    <source>
        <dbReference type="Proteomes" id="UP000266188"/>
    </source>
</evidence>
<name>A0A3A2ZWS0_9EURO</name>
<dbReference type="GO" id="GO:0008483">
    <property type="term" value="F:transaminase activity"/>
    <property type="evidence" value="ECO:0007669"/>
    <property type="project" value="UniProtKB-KW"/>
</dbReference>
<dbReference type="SUPFAM" id="SSF53383">
    <property type="entry name" value="PLP-dependent transferases"/>
    <property type="match status" value="1"/>
</dbReference>
<dbReference type="AlphaFoldDB" id="A0A3A2ZWS0"/>
<dbReference type="PANTHER" id="PTHR43092:SF2">
    <property type="entry name" value="HERCYNYLCYSTEINE SULFOXIDE LYASE"/>
    <property type="match status" value="1"/>
</dbReference>
<evidence type="ECO:0000256" key="1">
    <source>
        <dbReference type="ARBA" id="ARBA00022898"/>
    </source>
</evidence>
<keyword evidence="2" id="KW-0808">Transferase</keyword>
<dbReference type="EMBL" id="MVGC01000001">
    <property type="protein sequence ID" value="RJE27609.1"/>
    <property type="molecule type" value="Genomic_DNA"/>
</dbReference>
<keyword evidence="2" id="KW-0032">Aminotransferase</keyword>
<keyword evidence="3" id="KW-1185">Reference proteome</keyword>
<dbReference type="OrthoDB" id="5978656at2759"/>
<dbReference type="PANTHER" id="PTHR43092">
    <property type="entry name" value="L-CYSTEINE DESULFHYDRASE"/>
    <property type="match status" value="1"/>
</dbReference>
<dbReference type="InterPro" id="IPR015424">
    <property type="entry name" value="PyrdxlP-dep_Trfase"/>
</dbReference>
<gene>
    <name evidence="2" type="ORF">PHISCL_00034</name>
</gene>
<dbReference type="STRING" id="2070753.A0A3A2ZWS0"/>
<keyword evidence="1" id="KW-0663">Pyridoxal phosphate</keyword>